<name>A0A0N4WTA8_HAEPC</name>
<evidence type="ECO:0000313" key="2">
    <source>
        <dbReference type="Proteomes" id="UP000268014"/>
    </source>
</evidence>
<proteinExistence type="predicted"/>
<accession>A0A0N4WTA8</accession>
<evidence type="ECO:0000313" key="3">
    <source>
        <dbReference type="WBParaSite" id="HPLM_0001481401-mRNA-1"/>
    </source>
</evidence>
<dbReference type="Proteomes" id="UP000268014">
    <property type="component" value="Unassembled WGS sequence"/>
</dbReference>
<evidence type="ECO:0000313" key="1">
    <source>
        <dbReference type="EMBL" id="VDO54237.1"/>
    </source>
</evidence>
<dbReference type="WBParaSite" id="HPLM_0001481401-mRNA-1">
    <property type="protein sequence ID" value="HPLM_0001481401-mRNA-1"/>
    <property type="gene ID" value="HPLM_0001481401"/>
</dbReference>
<dbReference type="AlphaFoldDB" id="A0A0N4WTA8"/>
<gene>
    <name evidence="1" type="ORF">HPLM_LOCUS14806</name>
</gene>
<dbReference type="EMBL" id="UZAF01018714">
    <property type="protein sequence ID" value="VDO54237.1"/>
    <property type="molecule type" value="Genomic_DNA"/>
</dbReference>
<keyword evidence="2" id="KW-1185">Reference proteome</keyword>
<organism evidence="3">
    <name type="scientific">Haemonchus placei</name>
    <name type="common">Barber's pole worm</name>
    <dbReference type="NCBI Taxonomy" id="6290"/>
    <lineage>
        <taxon>Eukaryota</taxon>
        <taxon>Metazoa</taxon>
        <taxon>Ecdysozoa</taxon>
        <taxon>Nematoda</taxon>
        <taxon>Chromadorea</taxon>
        <taxon>Rhabditida</taxon>
        <taxon>Rhabditina</taxon>
        <taxon>Rhabditomorpha</taxon>
        <taxon>Strongyloidea</taxon>
        <taxon>Trichostrongylidae</taxon>
        <taxon>Haemonchus</taxon>
    </lineage>
</organism>
<sequence length="68" mass="7812">MCCQYPLVLIRTSRFYFVNVCRTVMMDDHMYVGDHYEHGAALPTQAGDVRQYVSPQAASEPKFVSSHR</sequence>
<reference evidence="1 2" key="2">
    <citation type="submission" date="2018-11" db="EMBL/GenBank/DDBJ databases">
        <authorList>
            <consortium name="Pathogen Informatics"/>
        </authorList>
    </citation>
    <scope>NUCLEOTIDE SEQUENCE [LARGE SCALE GENOMIC DNA]</scope>
    <source>
        <strain evidence="1 2">MHpl1</strain>
    </source>
</reference>
<reference evidence="3" key="1">
    <citation type="submission" date="2017-02" db="UniProtKB">
        <authorList>
            <consortium name="WormBaseParasite"/>
        </authorList>
    </citation>
    <scope>IDENTIFICATION</scope>
</reference>
<protein>
    <submittedName>
        <fullName evidence="3">Secreted protein</fullName>
    </submittedName>
</protein>